<dbReference type="InterPro" id="IPR029061">
    <property type="entry name" value="THDP-binding"/>
</dbReference>
<organism evidence="3 4">
    <name type="scientific">Calderihabitans maritimus</name>
    <dbReference type="NCBI Taxonomy" id="1246530"/>
    <lineage>
        <taxon>Bacteria</taxon>
        <taxon>Bacillati</taxon>
        <taxon>Bacillota</taxon>
        <taxon>Clostridia</taxon>
        <taxon>Neomoorellales</taxon>
        <taxon>Calderihabitantaceae</taxon>
        <taxon>Calderihabitans</taxon>
    </lineage>
</organism>
<dbReference type="GO" id="GO:0030976">
    <property type="term" value="F:thiamine pyrophosphate binding"/>
    <property type="evidence" value="ECO:0007669"/>
    <property type="project" value="InterPro"/>
</dbReference>
<dbReference type="InterPro" id="IPR011766">
    <property type="entry name" value="TPP_enzyme_TPP-bd"/>
</dbReference>
<evidence type="ECO:0000256" key="1">
    <source>
        <dbReference type="ARBA" id="ARBA00023002"/>
    </source>
</evidence>
<dbReference type="CDD" id="cd03375">
    <property type="entry name" value="TPP_OGFOR"/>
    <property type="match status" value="1"/>
</dbReference>
<dbReference type="GO" id="GO:0045333">
    <property type="term" value="P:cellular respiration"/>
    <property type="evidence" value="ECO:0007669"/>
    <property type="project" value="UniProtKB-ARBA"/>
</dbReference>
<dbReference type="Pfam" id="PF02775">
    <property type="entry name" value="TPP_enzyme_C"/>
    <property type="match status" value="1"/>
</dbReference>
<evidence type="ECO:0000313" key="4">
    <source>
        <dbReference type="Proteomes" id="UP000197032"/>
    </source>
</evidence>
<dbReference type="InterPro" id="IPR051457">
    <property type="entry name" value="2-oxoacid:Fd_oxidoreductase"/>
</dbReference>
<gene>
    <name evidence="3" type="ORF">KKC1_14040</name>
</gene>
<dbReference type="PANTHER" id="PTHR48084:SF1">
    <property type="entry name" value="2-OXOGLUTARATE SYNTHASE SUBUNIT KORB"/>
    <property type="match status" value="1"/>
</dbReference>
<dbReference type="PANTHER" id="PTHR48084">
    <property type="entry name" value="2-OXOGLUTARATE OXIDOREDUCTASE SUBUNIT KORB-RELATED"/>
    <property type="match status" value="1"/>
</dbReference>
<feature type="domain" description="Thiamine pyrophosphate enzyme TPP-binding" evidence="2">
    <location>
        <begin position="58"/>
        <end position="197"/>
    </location>
</feature>
<evidence type="ECO:0000313" key="3">
    <source>
        <dbReference type="EMBL" id="GAW92246.1"/>
    </source>
</evidence>
<dbReference type="Gene3D" id="3.40.50.970">
    <property type="match status" value="1"/>
</dbReference>
<name>A0A1Z5HRU6_9FIRM</name>
<comment type="caution">
    <text evidence="3">The sequence shown here is derived from an EMBL/GenBank/DDBJ whole genome shotgun (WGS) entry which is preliminary data.</text>
</comment>
<accession>A0A1Z5HRU6</accession>
<dbReference type="AlphaFoldDB" id="A0A1Z5HRU6"/>
<dbReference type="EMBL" id="BDGJ01000064">
    <property type="protein sequence ID" value="GAW92246.1"/>
    <property type="molecule type" value="Genomic_DNA"/>
</dbReference>
<reference evidence="4" key="1">
    <citation type="journal article" date="2017" name="Appl. Environ. Microbiol.">
        <title>Genomic analysis of Calderihabitans maritimus KKC1, a thermophilic hydrogenogenic carboxydotrophic bacterium isolated from marine sediment.</title>
        <authorList>
            <person name="Omae K."/>
            <person name="Yoneda Y."/>
            <person name="Fukuyama Y."/>
            <person name="Yoshida T."/>
            <person name="Sako Y."/>
        </authorList>
    </citation>
    <scope>NUCLEOTIDE SEQUENCE [LARGE SCALE GENOMIC DNA]</scope>
    <source>
        <strain evidence="4">KKC1</strain>
    </source>
</reference>
<sequence>MHPLGEKYLRKFTLPLLWCPGCGNGTILNATIRAIDQLDIRDKVALVGGIGCSGWIPVYIDVDTLHVLHGRAIPFASGLKMSDPSRKVIVFTGDGDCLGIGGNHFIHGARRNIDITVIMVHNQIYGMTGGQVAPTTPSHGKTKTSPYGNPEIPFDGCALAKAAGATFVARWTTAHPRQLSKTIAEAIDHEGFSFIEVLTQCPTQAGRVIYGVADPAQLLDMLKANTINVNAAKNKSIEELTGKILIGNLYHDDERLEFASNYYKKISKLAASC</sequence>
<keyword evidence="4" id="KW-1185">Reference proteome</keyword>
<evidence type="ECO:0000259" key="2">
    <source>
        <dbReference type="Pfam" id="PF02775"/>
    </source>
</evidence>
<dbReference type="GO" id="GO:0016625">
    <property type="term" value="F:oxidoreductase activity, acting on the aldehyde or oxo group of donors, iron-sulfur protein as acceptor"/>
    <property type="evidence" value="ECO:0007669"/>
    <property type="project" value="UniProtKB-ARBA"/>
</dbReference>
<dbReference type="OrthoDB" id="9775140at2"/>
<protein>
    <submittedName>
        <fullName evidence="3">2-oxoglutarate synthase</fullName>
    </submittedName>
</protein>
<keyword evidence="1" id="KW-0560">Oxidoreductase</keyword>
<dbReference type="SUPFAM" id="SSF52518">
    <property type="entry name" value="Thiamin diphosphate-binding fold (THDP-binding)"/>
    <property type="match status" value="1"/>
</dbReference>
<dbReference type="Proteomes" id="UP000197032">
    <property type="component" value="Unassembled WGS sequence"/>
</dbReference>
<proteinExistence type="predicted"/>